<accession>A0A2T8HX24</accession>
<gene>
    <name evidence="4" type="ORF">DDE20_05815</name>
</gene>
<dbReference type="InterPro" id="IPR046947">
    <property type="entry name" value="LytR-like"/>
</dbReference>
<feature type="transmembrane region" description="Helical" evidence="2">
    <location>
        <begin position="12"/>
        <end position="37"/>
    </location>
</feature>
<name>A0A2T8HX24_9RHOB</name>
<dbReference type="PANTHER" id="PTHR37299">
    <property type="entry name" value="TRANSCRIPTIONAL REGULATOR-RELATED"/>
    <property type="match status" value="1"/>
</dbReference>
<reference evidence="4 5" key="1">
    <citation type="submission" date="2018-04" db="EMBL/GenBank/DDBJ databases">
        <title>Pararhodobacter oceanense sp. nov., isolated from marine intertidal sediment.</title>
        <authorList>
            <person name="Wang X.-L."/>
            <person name="Du Z.-J."/>
        </authorList>
    </citation>
    <scope>NUCLEOTIDE SEQUENCE [LARGE SCALE GENOMIC DNA]</scope>
    <source>
        <strain evidence="4 5">AM505</strain>
    </source>
</reference>
<dbReference type="GO" id="GO:0003677">
    <property type="term" value="F:DNA binding"/>
    <property type="evidence" value="ECO:0007669"/>
    <property type="project" value="InterPro"/>
</dbReference>
<dbReference type="AlphaFoldDB" id="A0A2T8HX24"/>
<keyword evidence="2" id="KW-0472">Membrane</keyword>
<sequence length="260" mass="28069">MTYLSIIGRRMAFARGIHWLPASIAVGILGILPVMALVHTVNMLTVPDLTHYRFWDLFPVVSVSVVLINVVVNALWGSHGARADLAGLNSGPDTGELIPAPERSAISLTTTADPAEITPAPPQPIATDAATDAATVSGPETPADTASEIPEEVLANSLLFAKLPQELGRDIVVVQAQDHYIEVTTTIGSALILMRLSDVEQDLAGLDGMRVHRSWWVSLRHIERMEKGTSGPELRMSSGQMVPVSRGNRATMREFLLGRR</sequence>
<dbReference type="Proteomes" id="UP000245911">
    <property type="component" value="Unassembled WGS sequence"/>
</dbReference>
<dbReference type="PANTHER" id="PTHR37299:SF1">
    <property type="entry name" value="STAGE 0 SPORULATION PROTEIN A HOMOLOG"/>
    <property type="match status" value="1"/>
</dbReference>
<evidence type="ECO:0000256" key="1">
    <source>
        <dbReference type="SAM" id="MobiDB-lite"/>
    </source>
</evidence>
<evidence type="ECO:0000313" key="4">
    <source>
        <dbReference type="EMBL" id="PVH29975.1"/>
    </source>
</evidence>
<dbReference type="GO" id="GO:0000156">
    <property type="term" value="F:phosphorelay response regulator activity"/>
    <property type="evidence" value="ECO:0007669"/>
    <property type="project" value="InterPro"/>
</dbReference>
<feature type="region of interest" description="Disordered" evidence="1">
    <location>
        <begin position="114"/>
        <end position="145"/>
    </location>
</feature>
<protein>
    <recommendedName>
        <fullName evidence="3">HTH LytTR-type domain-containing protein</fullName>
    </recommendedName>
</protein>
<keyword evidence="2" id="KW-1133">Transmembrane helix</keyword>
<dbReference type="SMART" id="SM00850">
    <property type="entry name" value="LytTR"/>
    <property type="match status" value="1"/>
</dbReference>
<dbReference type="Gene3D" id="2.40.50.1020">
    <property type="entry name" value="LytTr DNA-binding domain"/>
    <property type="match status" value="1"/>
</dbReference>
<dbReference type="OrthoDB" id="7028951at2"/>
<keyword evidence="2" id="KW-0812">Transmembrane</keyword>
<comment type="caution">
    <text evidence="4">The sequence shown here is derived from an EMBL/GenBank/DDBJ whole genome shotgun (WGS) entry which is preliminary data.</text>
</comment>
<feature type="compositionally biased region" description="Low complexity" evidence="1">
    <location>
        <begin position="125"/>
        <end position="135"/>
    </location>
</feature>
<feature type="domain" description="HTH LytTR-type" evidence="3">
    <location>
        <begin position="169"/>
        <end position="258"/>
    </location>
</feature>
<evidence type="ECO:0000259" key="3">
    <source>
        <dbReference type="PROSITE" id="PS50930"/>
    </source>
</evidence>
<organism evidence="4 5">
    <name type="scientific">Pararhodobacter oceanensis</name>
    <dbReference type="NCBI Taxonomy" id="2172121"/>
    <lineage>
        <taxon>Bacteria</taxon>
        <taxon>Pseudomonadati</taxon>
        <taxon>Pseudomonadota</taxon>
        <taxon>Alphaproteobacteria</taxon>
        <taxon>Rhodobacterales</taxon>
        <taxon>Paracoccaceae</taxon>
        <taxon>Pararhodobacter</taxon>
    </lineage>
</organism>
<dbReference type="InterPro" id="IPR007492">
    <property type="entry name" value="LytTR_DNA-bd_dom"/>
</dbReference>
<feature type="transmembrane region" description="Helical" evidence="2">
    <location>
        <begin position="57"/>
        <end position="76"/>
    </location>
</feature>
<keyword evidence="5" id="KW-1185">Reference proteome</keyword>
<dbReference type="EMBL" id="QDKM01000002">
    <property type="protein sequence ID" value="PVH29975.1"/>
    <property type="molecule type" value="Genomic_DNA"/>
</dbReference>
<dbReference type="Pfam" id="PF04397">
    <property type="entry name" value="LytTR"/>
    <property type="match status" value="1"/>
</dbReference>
<proteinExistence type="predicted"/>
<evidence type="ECO:0000256" key="2">
    <source>
        <dbReference type="SAM" id="Phobius"/>
    </source>
</evidence>
<evidence type="ECO:0000313" key="5">
    <source>
        <dbReference type="Proteomes" id="UP000245911"/>
    </source>
</evidence>
<dbReference type="PROSITE" id="PS50930">
    <property type="entry name" value="HTH_LYTTR"/>
    <property type="match status" value="1"/>
</dbReference>